<gene>
    <name evidence="6" type="ORF">CMTB2_06311</name>
</gene>
<organism evidence="6 7">
    <name type="scientific">Caminibacter mediatlanticus TB-2</name>
    <dbReference type="NCBI Taxonomy" id="391592"/>
    <lineage>
        <taxon>Bacteria</taxon>
        <taxon>Pseudomonadati</taxon>
        <taxon>Campylobacterota</taxon>
        <taxon>Epsilonproteobacteria</taxon>
        <taxon>Nautiliales</taxon>
        <taxon>Nautiliaceae</taxon>
        <taxon>Caminibacter</taxon>
    </lineage>
</organism>
<name>A0AAI9AGX9_9BACT</name>
<sequence length="218" mass="25066">MLKAINLSHSFDYLLFENVNLEVNKKEKIAIVGSSGSGKSTLLHILSTFLKPKSGEVFIENKNIYSLKEKELIEIRRKEIGIIFQFHYLFNTFSALENLEVAALLSEKEIDFNLLKRLKIDNVIYQNIQTLSGGQQQRVSIARVLTKKPKIIFADEPTGNLDKENANEVIEVLFEYCEENEASLITVTHDLEIAKKFDKIYLLKDKKLILIENGKWTM</sequence>
<dbReference type="EMBL" id="ABCJ01000007">
    <property type="protein sequence ID" value="EDM23289.1"/>
    <property type="molecule type" value="Genomic_DNA"/>
</dbReference>
<proteinExistence type="inferred from homology"/>
<dbReference type="PROSITE" id="PS50893">
    <property type="entry name" value="ABC_TRANSPORTER_2"/>
    <property type="match status" value="1"/>
</dbReference>
<dbReference type="InterPro" id="IPR017911">
    <property type="entry name" value="MacB-like_ATP-bd"/>
</dbReference>
<accession>A0AAI9AGX9</accession>
<comment type="caution">
    <text evidence="6">The sequence shown here is derived from an EMBL/GenBank/DDBJ whole genome shotgun (WGS) entry which is preliminary data.</text>
</comment>
<dbReference type="SMART" id="SM00382">
    <property type="entry name" value="AAA"/>
    <property type="match status" value="1"/>
</dbReference>
<dbReference type="Proteomes" id="UP000003288">
    <property type="component" value="Unassembled WGS sequence"/>
</dbReference>
<dbReference type="PANTHER" id="PTHR42798:SF2">
    <property type="entry name" value="ABC TRANSPORTER ATP-BINDING PROTEIN MG467-RELATED"/>
    <property type="match status" value="1"/>
</dbReference>
<evidence type="ECO:0000256" key="4">
    <source>
        <dbReference type="ARBA" id="ARBA00022840"/>
    </source>
</evidence>
<reference evidence="6 7" key="1">
    <citation type="journal article" date="2011" name="Stand. Genomic Sci.">
        <title>Draft genome sequence of Caminibacter mediatlanticus strain TB-2, an epsilonproteobacterium isolated from a deep-sea hydrothermal vent.</title>
        <authorList>
            <person name="Giovannelli D."/>
            <person name="Ferriera S."/>
            <person name="Johnson J."/>
            <person name="Kravitz S."/>
            <person name="Perez-Rodriguez I."/>
            <person name="Ricci J."/>
            <person name="O'Brien C."/>
            <person name="Voordeckers J.W."/>
            <person name="Bini E."/>
            <person name="Vetriani C."/>
        </authorList>
    </citation>
    <scope>NUCLEOTIDE SEQUENCE [LARGE SCALE GENOMIC DNA]</scope>
    <source>
        <strain evidence="6 7">TB-2</strain>
    </source>
</reference>
<dbReference type="PROSITE" id="PS00211">
    <property type="entry name" value="ABC_TRANSPORTER_1"/>
    <property type="match status" value="1"/>
</dbReference>
<comment type="similarity">
    <text evidence="1">Belongs to the ABC transporter superfamily.</text>
</comment>
<dbReference type="InterPro" id="IPR027417">
    <property type="entry name" value="P-loop_NTPase"/>
</dbReference>
<evidence type="ECO:0000256" key="1">
    <source>
        <dbReference type="ARBA" id="ARBA00005417"/>
    </source>
</evidence>
<evidence type="ECO:0000256" key="2">
    <source>
        <dbReference type="ARBA" id="ARBA00022448"/>
    </source>
</evidence>
<feature type="domain" description="ABC transporter" evidence="5">
    <location>
        <begin position="2"/>
        <end position="218"/>
    </location>
</feature>
<evidence type="ECO:0000313" key="7">
    <source>
        <dbReference type="Proteomes" id="UP000003288"/>
    </source>
</evidence>
<keyword evidence="3" id="KW-0547">Nucleotide-binding</keyword>
<dbReference type="PANTHER" id="PTHR42798">
    <property type="entry name" value="LIPOPROTEIN-RELEASING SYSTEM ATP-BINDING PROTEIN LOLD"/>
    <property type="match status" value="1"/>
</dbReference>
<dbReference type="InterPro" id="IPR003593">
    <property type="entry name" value="AAA+_ATPase"/>
</dbReference>
<dbReference type="CDD" id="cd03255">
    <property type="entry name" value="ABC_MJ0796_LolCDE_FtsE"/>
    <property type="match status" value="1"/>
</dbReference>
<dbReference type="Gene3D" id="3.40.50.300">
    <property type="entry name" value="P-loop containing nucleotide triphosphate hydrolases"/>
    <property type="match status" value="1"/>
</dbReference>
<dbReference type="InterPro" id="IPR003439">
    <property type="entry name" value="ABC_transporter-like_ATP-bd"/>
</dbReference>
<dbReference type="GO" id="GO:0016887">
    <property type="term" value="F:ATP hydrolysis activity"/>
    <property type="evidence" value="ECO:0007669"/>
    <property type="project" value="InterPro"/>
</dbReference>
<dbReference type="Pfam" id="PF00005">
    <property type="entry name" value="ABC_tran"/>
    <property type="match status" value="1"/>
</dbReference>
<evidence type="ECO:0000256" key="3">
    <source>
        <dbReference type="ARBA" id="ARBA00022741"/>
    </source>
</evidence>
<dbReference type="RefSeq" id="WP_007475082.1">
    <property type="nucleotide sequence ID" value="NZ_ABCJ01000007.1"/>
</dbReference>
<evidence type="ECO:0000259" key="5">
    <source>
        <dbReference type="PROSITE" id="PS50893"/>
    </source>
</evidence>
<dbReference type="AlphaFoldDB" id="A0AAI9AGX9"/>
<keyword evidence="4 6" id="KW-0067">ATP-binding</keyword>
<evidence type="ECO:0000313" key="6">
    <source>
        <dbReference type="EMBL" id="EDM23289.1"/>
    </source>
</evidence>
<protein>
    <submittedName>
        <fullName evidence="6">ABC transporter, ATP-binding protein</fullName>
    </submittedName>
</protein>
<keyword evidence="2" id="KW-0813">Transport</keyword>
<dbReference type="SUPFAM" id="SSF52540">
    <property type="entry name" value="P-loop containing nucleoside triphosphate hydrolases"/>
    <property type="match status" value="1"/>
</dbReference>
<dbReference type="InterPro" id="IPR017871">
    <property type="entry name" value="ABC_transporter-like_CS"/>
</dbReference>
<dbReference type="GO" id="GO:0005524">
    <property type="term" value="F:ATP binding"/>
    <property type="evidence" value="ECO:0007669"/>
    <property type="project" value="UniProtKB-KW"/>
</dbReference>